<feature type="domain" description="ABC transporter" evidence="15">
    <location>
        <begin position="619"/>
        <end position="842"/>
    </location>
</feature>
<feature type="transmembrane region" description="Helical" evidence="14">
    <location>
        <begin position="138"/>
        <end position="162"/>
    </location>
</feature>
<dbReference type="FunFam" id="3.40.50.300:FF:000508">
    <property type="entry name" value="ABC transporter C family member 5"/>
    <property type="match status" value="1"/>
</dbReference>
<dbReference type="InterPro" id="IPR044746">
    <property type="entry name" value="ABCC_6TM_D1"/>
</dbReference>
<comment type="similarity">
    <text evidence="2">Belongs to the ABC transporter superfamily. ABCC family. Conjugate transporter (TC 3.A.1.208) subfamily.</text>
</comment>
<dbReference type="CDD" id="cd03244">
    <property type="entry name" value="ABCC_MRP_domain2"/>
    <property type="match status" value="1"/>
</dbReference>
<dbReference type="InterPro" id="IPR050173">
    <property type="entry name" value="ABC_transporter_C-like"/>
</dbReference>
<evidence type="ECO:0000256" key="10">
    <source>
        <dbReference type="ARBA" id="ARBA00022989"/>
    </source>
</evidence>
<feature type="transmembrane region" description="Helical" evidence="14">
    <location>
        <begin position="416"/>
        <end position="438"/>
    </location>
</feature>
<dbReference type="Gene3D" id="1.20.1560.10">
    <property type="entry name" value="ABC transporter type 1, transmembrane domain"/>
    <property type="match status" value="2"/>
</dbReference>
<dbReference type="InterPro" id="IPR011527">
    <property type="entry name" value="ABC1_TM_dom"/>
</dbReference>
<feature type="transmembrane region" description="Helical" evidence="14">
    <location>
        <begin position="108"/>
        <end position="126"/>
    </location>
</feature>
<dbReference type="EC" id="7.6.2.2" evidence="3"/>
<accession>A0AAN9SLG4</accession>
<comment type="caution">
    <text evidence="17">The sequence shown here is derived from an EMBL/GenBank/DDBJ whole genome shotgun (WGS) entry which is preliminary data.</text>
</comment>
<feature type="domain" description="ABC transmembrane type-1" evidence="16">
    <location>
        <begin position="932"/>
        <end position="1212"/>
    </location>
</feature>
<keyword evidence="9" id="KW-1278">Translocase</keyword>
<dbReference type="GO" id="GO:0016020">
    <property type="term" value="C:membrane"/>
    <property type="evidence" value="ECO:0007669"/>
    <property type="project" value="UniProtKB-SubCell"/>
</dbReference>
<feature type="transmembrane region" description="Helical" evidence="14">
    <location>
        <begin position="345"/>
        <end position="365"/>
    </location>
</feature>
<feature type="transmembrane region" description="Helical" evidence="14">
    <location>
        <begin position="917"/>
        <end position="940"/>
    </location>
</feature>
<dbReference type="PANTHER" id="PTHR24223">
    <property type="entry name" value="ATP-BINDING CASSETTE SUB-FAMILY C"/>
    <property type="match status" value="1"/>
</dbReference>
<dbReference type="InterPro" id="IPR027417">
    <property type="entry name" value="P-loop_NTPase"/>
</dbReference>
<keyword evidence="18" id="KW-1185">Reference proteome</keyword>
<dbReference type="EMBL" id="JAYMYS010000004">
    <property type="protein sequence ID" value="KAK7395417.1"/>
    <property type="molecule type" value="Genomic_DNA"/>
</dbReference>
<keyword evidence="7" id="KW-0547">Nucleotide-binding</keyword>
<sequence length="1493" mass="166572">MLSVSASVFLKSVFLHGLSASIHFLLLLVVLLSWVWNRITFTPANREEEEKVKLNNNNSITLFKTTVFCSLALSAFSLALCLFNYFYWYASGWSEQNLVTLLDLALKTLAWGVVCASLHKGFFFFFTSGERIFRFSFFFRAWCALYLFVSCYSFVVDIVVLSERQPQYLVSDVVYTCVGLFFCYAVCFVKNKGHGNGIEEPLLNGDADVGHAKEAMGGDTVTPYSNAGIWSILTFSWVGPLVAVGYNKTLDLEDVPQLDPRDSVVGAFPSFKEKLEADCDGSAVNSVTTFKLVKSLVLSVWKEILFTAFLALLNTLASYVGPYLIDAFVQYLDGRWQYENQGYVLVSAFFFAKLVECLSQRHWFFRLQQIGIRMRALLVTMIYSKALTLSCQSKQGQTSGEIINLMTVDAERIGVFSWYMHDLWMVVLQVALALLILYKNLGLASIAALVTTIVVMLANIPLGSLQEKFQDKLMESKDTRMKATSEILRNMRILKLQGWEMKFLSKITELRKTEQGWLKKFVYTTAVTTFVFWGAPTFVSVVTFGTCMLVGIPLESGKILSALATFRILQEPIYNLPDTISMIAQTKVSLDRISSFLRLDDLQTDVVEKLPPGSSDTAVEVVDGNFSWDLSSPNPTLQNINLKIFHGMRVAVCGTVGSGKSTLLSCVLGEIPKISGTLMVCGTKAYVAQSPWIQSGKIEDNILFGNHMNRERYEKVLEACSLKKDLEILSFGDQTIIGERGINLSGGQKQRIQIARALYQDADIYLFDDPFSAVDAHTGSHLFKECLLGLLSSKTVVYVTHQVEFLPAADLILVMKDGKITQCGKYTDILNSGTDFMELVGAHKKALSTLDSFDGVSTSNEIRTSEQDANVSGMPGFEEKEADRYEQNGKTDNKSEPIGQLVQEEEREKGRVGFSVYWNYITIAYGGALVPFILLAQILFQALQIGSNYWMAWATPISTDVEPPVGGTTLIVVYVGLAIGSSFCIFARAMLLVTVGYKTATTLFNKMHFCIFRAPMSFFDSTPNGRVLNRASTDQSAVDTDIPFQIGSFAFSMIQLLGIIAVMSQVAWQVFIVFIPVIAVSIWYQQYYIPSARELSRLVGICKAPIIQHFAETISGTSTIRSFNQQSRFRETNMKLSDRYSRPQFNITGAMEWLCFRLDMLSSITFAFSLIFLISIPPGIIAPGLAGLAVTYGLNLNMIQAWVIWNLCNLENKIISVERILQYTSIPSEPPLVVEENRPDPSWPSHGEVDIQDLQVRYAPHLPLVLRGLTCKFRGGLKTGIVGRTGSGKSTLIQTLFRIVEPTYGQVMIDNINIASIGLHDLRSRLSIIPQDPTMFEGTVRNNLDPLEEYTDEQIWEALDKCQLGDEVRKKEGKLDSAVSENGENWSMGQRQLVCLGRVLLKKSKVLVLDEATASVDTATDNLIQQTLRKHFSDSTVITIAHRITSVLDSNMVLLLSQGLIEEYDTPTSLLENKSSSFAQLVAEYTMRSNSSF</sequence>
<evidence type="ECO:0000256" key="8">
    <source>
        <dbReference type="ARBA" id="ARBA00022840"/>
    </source>
</evidence>
<evidence type="ECO:0000256" key="14">
    <source>
        <dbReference type="SAM" id="Phobius"/>
    </source>
</evidence>
<dbReference type="Pfam" id="PF00664">
    <property type="entry name" value="ABC_membrane"/>
    <property type="match status" value="2"/>
</dbReference>
<feature type="transmembrane region" description="Helical" evidence="14">
    <location>
        <begin position="304"/>
        <end position="325"/>
    </location>
</feature>
<evidence type="ECO:0000256" key="13">
    <source>
        <dbReference type="SAM" id="MobiDB-lite"/>
    </source>
</evidence>
<dbReference type="FunFam" id="3.40.50.300:FF:000169">
    <property type="entry name" value="ABC transporter C family member 3"/>
    <property type="match status" value="1"/>
</dbReference>
<feature type="transmembrane region" description="Helical" evidence="14">
    <location>
        <begin position="971"/>
        <end position="997"/>
    </location>
</feature>
<evidence type="ECO:0000256" key="2">
    <source>
        <dbReference type="ARBA" id="ARBA00009726"/>
    </source>
</evidence>
<dbReference type="PROSITE" id="PS50929">
    <property type="entry name" value="ABC_TM1F"/>
    <property type="match status" value="2"/>
</dbReference>
<evidence type="ECO:0000256" key="5">
    <source>
        <dbReference type="ARBA" id="ARBA00022692"/>
    </source>
</evidence>
<feature type="transmembrane region" description="Helical" evidence="14">
    <location>
        <begin position="168"/>
        <end position="189"/>
    </location>
</feature>
<comment type="subcellular location">
    <subcellularLocation>
        <location evidence="1">Membrane</location>
        <topology evidence="1">Multi-pass membrane protein</topology>
    </subcellularLocation>
</comment>
<keyword evidence="11 14" id="KW-0472">Membrane</keyword>
<feature type="transmembrane region" description="Helical" evidence="14">
    <location>
        <begin position="444"/>
        <end position="465"/>
    </location>
</feature>
<evidence type="ECO:0000256" key="11">
    <source>
        <dbReference type="ARBA" id="ARBA00023136"/>
    </source>
</evidence>
<feature type="transmembrane region" description="Helical" evidence="14">
    <location>
        <begin position="62"/>
        <end position="88"/>
    </location>
</feature>
<feature type="domain" description="ABC transmembrane type-1" evidence="16">
    <location>
        <begin position="305"/>
        <end position="585"/>
    </location>
</feature>
<dbReference type="PROSITE" id="PS50893">
    <property type="entry name" value="ABC_TRANSPORTER_2"/>
    <property type="match status" value="2"/>
</dbReference>
<dbReference type="Proteomes" id="UP001386955">
    <property type="component" value="Unassembled WGS sequence"/>
</dbReference>
<dbReference type="InterPro" id="IPR003439">
    <property type="entry name" value="ABC_transporter-like_ATP-bd"/>
</dbReference>
<name>A0AAN9SLG4_PSOTE</name>
<dbReference type="SMART" id="SM00382">
    <property type="entry name" value="AAA"/>
    <property type="match status" value="2"/>
</dbReference>
<dbReference type="InterPro" id="IPR036640">
    <property type="entry name" value="ABC1_TM_sf"/>
</dbReference>
<keyword evidence="4" id="KW-0813">Transport</keyword>
<comment type="catalytic activity">
    <reaction evidence="12">
        <text>ATP + H2O + xenobioticSide 1 = ADP + phosphate + xenobioticSide 2.</text>
        <dbReference type="EC" id="7.6.2.2"/>
    </reaction>
</comment>
<feature type="transmembrane region" description="Helical" evidence="14">
    <location>
        <begin position="20"/>
        <end position="41"/>
    </location>
</feature>
<organism evidence="17 18">
    <name type="scientific">Psophocarpus tetragonolobus</name>
    <name type="common">Winged bean</name>
    <name type="synonym">Dolichos tetragonolobus</name>
    <dbReference type="NCBI Taxonomy" id="3891"/>
    <lineage>
        <taxon>Eukaryota</taxon>
        <taxon>Viridiplantae</taxon>
        <taxon>Streptophyta</taxon>
        <taxon>Embryophyta</taxon>
        <taxon>Tracheophyta</taxon>
        <taxon>Spermatophyta</taxon>
        <taxon>Magnoliopsida</taxon>
        <taxon>eudicotyledons</taxon>
        <taxon>Gunneridae</taxon>
        <taxon>Pentapetalae</taxon>
        <taxon>rosids</taxon>
        <taxon>fabids</taxon>
        <taxon>Fabales</taxon>
        <taxon>Fabaceae</taxon>
        <taxon>Papilionoideae</taxon>
        <taxon>50 kb inversion clade</taxon>
        <taxon>NPAAA clade</taxon>
        <taxon>indigoferoid/millettioid clade</taxon>
        <taxon>Phaseoleae</taxon>
        <taxon>Psophocarpus</taxon>
    </lineage>
</organism>
<dbReference type="PANTHER" id="PTHR24223:SF181">
    <property type="entry name" value="ABC TRANSPORTER C FAMILY MEMBER 3"/>
    <property type="match status" value="1"/>
</dbReference>
<keyword evidence="10 14" id="KW-1133">Transmembrane helix</keyword>
<dbReference type="Pfam" id="PF00005">
    <property type="entry name" value="ABC_tran"/>
    <property type="match status" value="2"/>
</dbReference>
<keyword evidence="8" id="KW-0067">ATP-binding</keyword>
<dbReference type="InterPro" id="IPR044726">
    <property type="entry name" value="ABCC_6TM_D2"/>
</dbReference>
<evidence type="ECO:0000256" key="1">
    <source>
        <dbReference type="ARBA" id="ARBA00004141"/>
    </source>
</evidence>
<evidence type="ECO:0000256" key="4">
    <source>
        <dbReference type="ARBA" id="ARBA00022448"/>
    </source>
</evidence>
<dbReference type="InterPro" id="IPR017871">
    <property type="entry name" value="ABC_transporter-like_CS"/>
</dbReference>
<feature type="compositionally biased region" description="Basic and acidic residues" evidence="13">
    <location>
        <begin position="881"/>
        <end position="895"/>
    </location>
</feature>
<dbReference type="SUPFAM" id="SSF52540">
    <property type="entry name" value="P-loop containing nucleoside triphosphate hydrolases"/>
    <property type="match status" value="2"/>
</dbReference>
<dbReference type="GO" id="GO:0016887">
    <property type="term" value="F:ATP hydrolysis activity"/>
    <property type="evidence" value="ECO:0007669"/>
    <property type="project" value="InterPro"/>
</dbReference>
<keyword evidence="5 14" id="KW-0812">Transmembrane</keyword>
<dbReference type="PROSITE" id="PS00211">
    <property type="entry name" value="ABC_TRANSPORTER_1"/>
    <property type="match status" value="1"/>
</dbReference>
<dbReference type="FunFam" id="1.20.1560.10:FF:000002">
    <property type="entry name" value="ABC transporter C family member 5"/>
    <property type="match status" value="1"/>
</dbReference>
<dbReference type="CDD" id="cd18579">
    <property type="entry name" value="ABC_6TM_ABCC_D1"/>
    <property type="match status" value="1"/>
</dbReference>
<protein>
    <recommendedName>
        <fullName evidence="3">ABC-type xenobiotic transporter</fullName>
        <ecNumber evidence="3">7.6.2.2</ecNumber>
    </recommendedName>
</protein>
<evidence type="ECO:0000256" key="12">
    <source>
        <dbReference type="ARBA" id="ARBA00034018"/>
    </source>
</evidence>
<feature type="region of interest" description="Disordered" evidence="13">
    <location>
        <begin position="881"/>
        <end position="901"/>
    </location>
</feature>
<evidence type="ECO:0000259" key="16">
    <source>
        <dbReference type="PROSITE" id="PS50929"/>
    </source>
</evidence>
<dbReference type="CDD" id="cd18580">
    <property type="entry name" value="ABC_6TM_ABCC_D2"/>
    <property type="match status" value="1"/>
</dbReference>
<evidence type="ECO:0000259" key="15">
    <source>
        <dbReference type="PROSITE" id="PS50893"/>
    </source>
</evidence>
<dbReference type="GO" id="GO:0008559">
    <property type="term" value="F:ABC-type xenobiotic transporter activity"/>
    <property type="evidence" value="ECO:0007669"/>
    <property type="project" value="UniProtKB-EC"/>
</dbReference>
<evidence type="ECO:0000256" key="3">
    <source>
        <dbReference type="ARBA" id="ARBA00012191"/>
    </source>
</evidence>
<reference evidence="17 18" key="1">
    <citation type="submission" date="2024-01" db="EMBL/GenBank/DDBJ databases">
        <title>The genomes of 5 underutilized Papilionoideae crops provide insights into root nodulation and disease resistanc.</title>
        <authorList>
            <person name="Jiang F."/>
        </authorList>
    </citation>
    <scope>NUCLEOTIDE SEQUENCE [LARGE SCALE GENOMIC DNA]</scope>
    <source>
        <strain evidence="17">DUOXIRENSHENG_FW03</strain>
        <tissue evidence="17">Leaves</tissue>
    </source>
</reference>
<keyword evidence="6" id="KW-0677">Repeat</keyword>
<feature type="transmembrane region" description="Helical" evidence="14">
    <location>
        <begin position="1066"/>
        <end position="1084"/>
    </location>
</feature>
<dbReference type="FunFam" id="1.20.1560.10:FF:000003">
    <property type="entry name" value="ABC transporter C family member 10"/>
    <property type="match status" value="1"/>
</dbReference>
<evidence type="ECO:0000256" key="6">
    <source>
        <dbReference type="ARBA" id="ARBA00022737"/>
    </source>
</evidence>
<dbReference type="CDD" id="cd03250">
    <property type="entry name" value="ABCC_MRP_domain1"/>
    <property type="match status" value="1"/>
</dbReference>
<evidence type="ECO:0000256" key="7">
    <source>
        <dbReference type="ARBA" id="ARBA00022741"/>
    </source>
</evidence>
<feature type="domain" description="ABC transporter" evidence="15">
    <location>
        <begin position="1249"/>
        <end position="1483"/>
    </location>
</feature>
<evidence type="ECO:0000313" key="17">
    <source>
        <dbReference type="EMBL" id="KAK7395417.1"/>
    </source>
</evidence>
<evidence type="ECO:0000313" key="18">
    <source>
        <dbReference type="Proteomes" id="UP001386955"/>
    </source>
</evidence>
<evidence type="ECO:0000256" key="9">
    <source>
        <dbReference type="ARBA" id="ARBA00022967"/>
    </source>
</evidence>
<dbReference type="GO" id="GO:0005524">
    <property type="term" value="F:ATP binding"/>
    <property type="evidence" value="ECO:0007669"/>
    <property type="project" value="UniProtKB-KW"/>
</dbReference>
<dbReference type="Gene3D" id="3.40.50.300">
    <property type="entry name" value="P-loop containing nucleotide triphosphate hydrolases"/>
    <property type="match status" value="2"/>
</dbReference>
<proteinExistence type="inferred from homology"/>
<dbReference type="SUPFAM" id="SSF90123">
    <property type="entry name" value="ABC transporter transmembrane region"/>
    <property type="match status" value="2"/>
</dbReference>
<gene>
    <name evidence="17" type="ORF">VNO78_15975</name>
</gene>
<dbReference type="InterPro" id="IPR003593">
    <property type="entry name" value="AAA+_ATPase"/>
</dbReference>